<accession>A0AAT9H9D6</accession>
<sequence length="164" mass="17203">MWWTVTEDQLDRARINPEILGGALHAAEHASIGMLPLFATCDRWDIGGVSVPLHPDTLLPTVFVYDGHPGGAGFAERAFHTARAWLTATRQAIASCECDAGCPSCIQSPSAATATTLCTSGAPYASSRCCWRGHRWRSRGRGRYGGRGGGGRGSGSRGSGGAEG</sequence>
<feature type="compositionally biased region" description="Gly residues" evidence="1">
    <location>
        <begin position="145"/>
        <end position="164"/>
    </location>
</feature>
<dbReference type="GO" id="GO:0006289">
    <property type="term" value="P:nucleotide-excision repair"/>
    <property type="evidence" value="ECO:0007669"/>
    <property type="project" value="TreeGrafter"/>
</dbReference>
<dbReference type="PANTHER" id="PTHR47957">
    <property type="entry name" value="ATP-DEPENDENT HELICASE HRQ1"/>
    <property type="match status" value="1"/>
</dbReference>
<evidence type="ECO:0000256" key="1">
    <source>
        <dbReference type="SAM" id="MobiDB-lite"/>
    </source>
</evidence>
<dbReference type="Pfam" id="PF09369">
    <property type="entry name" value="MZB"/>
    <property type="match status" value="1"/>
</dbReference>
<proteinExistence type="predicted"/>
<dbReference type="GO" id="GO:0036297">
    <property type="term" value="P:interstrand cross-link repair"/>
    <property type="evidence" value="ECO:0007669"/>
    <property type="project" value="TreeGrafter"/>
</dbReference>
<dbReference type="InterPro" id="IPR018973">
    <property type="entry name" value="MZB"/>
</dbReference>
<dbReference type="GO" id="GO:0043138">
    <property type="term" value="F:3'-5' DNA helicase activity"/>
    <property type="evidence" value="ECO:0007669"/>
    <property type="project" value="TreeGrafter"/>
</dbReference>
<name>A0AAT9H9D6_9ACTN</name>
<reference evidence="3" key="1">
    <citation type="submission" date="2024-06" db="EMBL/GenBank/DDBJ databases">
        <authorList>
            <consortium name="consrtm"/>
            <person name="Uemura M."/>
            <person name="Terahara T."/>
        </authorList>
    </citation>
    <scope>NUCLEOTIDE SEQUENCE</scope>
    <source>
        <strain evidence="3">KM77-8</strain>
    </source>
</reference>
<dbReference type="EMBL" id="AP035768">
    <property type="protein sequence ID" value="BFO13998.1"/>
    <property type="molecule type" value="Genomic_DNA"/>
</dbReference>
<feature type="domain" description="MrfA-like Zn-binding" evidence="2">
    <location>
        <begin position="27"/>
        <end position="106"/>
    </location>
</feature>
<feature type="region of interest" description="Disordered" evidence="1">
    <location>
        <begin position="141"/>
        <end position="164"/>
    </location>
</feature>
<organism evidence="3">
    <name type="scientific">Streptomyces haneummycinicus</name>
    <dbReference type="NCBI Taxonomy" id="3074435"/>
    <lineage>
        <taxon>Bacteria</taxon>
        <taxon>Bacillati</taxon>
        <taxon>Actinomycetota</taxon>
        <taxon>Actinomycetes</taxon>
        <taxon>Kitasatosporales</taxon>
        <taxon>Streptomycetaceae</taxon>
        <taxon>Streptomyces</taxon>
    </lineage>
</organism>
<evidence type="ECO:0000259" key="2">
    <source>
        <dbReference type="Pfam" id="PF09369"/>
    </source>
</evidence>
<dbReference type="PANTHER" id="PTHR47957:SF3">
    <property type="entry name" value="ATP-DEPENDENT HELICASE HRQ1"/>
    <property type="match status" value="1"/>
</dbReference>
<evidence type="ECO:0000313" key="3">
    <source>
        <dbReference type="EMBL" id="BFO13998.1"/>
    </source>
</evidence>
<gene>
    <name evidence="3" type="ORF">SHKM778_03860</name>
</gene>
<dbReference type="AlphaFoldDB" id="A0AAT9H9D6"/>
<reference evidence="3" key="2">
    <citation type="submission" date="2024-07" db="EMBL/GenBank/DDBJ databases">
        <title>Streptomyces haneummycinica sp. nov., a new antibiotic-producing actinobacterium isolated from marine sediment.</title>
        <authorList>
            <person name="Uemura M."/>
            <person name="Hamada M."/>
            <person name="Hirano S."/>
            <person name="Kobayashi K."/>
            <person name="Ohshiro T."/>
            <person name="Kobayashi T."/>
            <person name="Terahara T."/>
        </authorList>
    </citation>
    <scope>NUCLEOTIDE SEQUENCE</scope>
    <source>
        <strain evidence="3">KM77-8</strain>
    </source>
</reference>
<protein>
    <recommendedName>
        <fullName evidence="2">MrfA-like Zn-binding domain-containing protein</fullName>
    </recommendedName>
</protein>